<feature type="domain" description="ABC transporter" evidence="3">
    <location>
        <begin position="326"/>
        <end position="555"/>
    </location>
</feature>
<dbReference type="InterPro" id="IPR027417">
    <property type="entry name" value="P-loop_NTPase"/>
</dbReference>
<reference evidence="4" key="1">
    <citation type="submission" date="2006-05" db="EMBL/GenBank/DDBJ databases">
        <title>Annotation of the draft genome assembly of Desulfuromonas acetoxidans DSM 684.</title>
        <authorList>
            <consortium name="US DOE Joint Genome Institute (JGI-ORNL)"/>
            <person name="Larimer F."/>
            <person name="Land M."/>
            <person name="Hauser L."/>
        </authorList>
    </citation>
    <scope>NUCLEOTIDE SEQUENCE [LARGE SCALE GENOMIC DNA]</scope>
    <source>
        <strain evidence="4">DSM 684</strain>
    </source>
</reference>
<comment type="caution">
    <text evidence="4">The sequence shown here is derived from an EMBL/GenBank/DDBJ whole genome shotgun (WGS) entry which is preliminary data.</text>
</comment>
<dbReference type="PROSITE" id="PS00211">
    <property type="entry name" value="ABC_TRANSPORTER_1"/>
    <property type="match status" value="2"/>
</dbReference>
<dbReference type="GO" id="GO:0005524">
    <property type="term" value="F:ATP binding"/>
    <property type="evidence" value="ECO:0007669"/>
    <property type="project" value="UniProtKB-KW"/>
</dbReference>
<evidence type="ECO:0000256" key="1">
    <source>
        <dbReference type="ARBA" id="ARBA00022741"/>
    </source>
</evidence>
<dbReference type="InterPro" id="IPR003593">
    <property type="entry name" value="AAA+_ATPase"/>
</dbReference>
<dbReference type="GO" id="GO:0016887">
    <property type="term" value="F:ATP hydrolysis activity"/>
    <property type="evidence" value="ECO:0007669"/>
    <property type="project" value="InterPro"/>
</dbReference>
<name>Q1K1K9_DESA6</name>
<sequence>MSDAWAVEARGLKKAFGPLVAVQSLALQVGHGTIYGLIGPDGAGKTTTLRMLSGLLRPDSGEAFISGFSSTSQQEQVKDRMAYMSQRFALYPDLTVDENIRFYADLYGMSGAERRERTELLLDFSTMRPFRQRRAGQLSGGMKQKLQLICALIHKPQVLLLDEPTNGVDPVSRRDFWRILYELVGEGMTIIVSTAYLDEAERCERVGLLHQGQLIREGTPAQVVEESGLHIVSVSCSRCIESARILKQHLDSDQIHLYGDRVRVRCDDSQAMMIQLRRWLPDASDIVQERAQLEDIFMTLQPADSEKDALLSQVAQGIDSPQGSAVITEDLTRTFGSFTAVDKITLDVPYGEIFGFLGPNGAGKSTTIRMLCGLLTPSAGRGQVAGFDVQRQGERIKTRIGYMSQKFSLYEDLRVVENIDFYGGIYGLSGTHLAKRRDWALQLSGLEQRRSEPTADLAGGWRQRLALACAILHAPSIVFLDEPTSGADPASRRLFWEIINELADHGVTVFVSTHYMEEAEYCDRLALIYRGAMIASGSAAQLKSQHHDGLLFQVAVERPQQWLDAVADLDQITDVALFGAGLHVTVRDAQQGQRQMEAFFRQQQVAAQVSVTEPSMEDVFIRLIEQARSDD</sequence>
<dbReference type="PANTHER" id="PTHR43038:SF3">
    <property type="entry name" value="ABC TRANSPORTER G FAMILY MEMBER 20 ISOFORM X1"/>
    <property type="match status" value="1"/>
</dbReference>
<protein>
    <submittedName>
        <fullName evidence="4">ABC transporter related</fullName>
    </submittedName>
</protein>
<keyword evidence="1" id="KW-0547">Nucleotide-binding</keyword>
<dbReference type="SUPFAM" id="SSF52540">
    <property type="entry name" value="P-loop containing nucleoside triphosphate hydrolases"/>
    <property type="match status" value="2"/>
</dbReference>
<keyword evidence="5" id="KW-1185">Reference proteome</keyword>
<dbReference type="Pfam" id="PF00005">
    <property type="entry name" value="ABC_tran"/>
    <property type="match status" value="2"/>
</dbReference>
<dbReference type="EMBL" id="AAEW02000005">
    <property type="protein sequence ID" value="EAT16379.1"/>
    <property type="molecule type" value="Genomic_DNA"/>
</dbReference>
<dbReference type="CDD" id="cd03230">
    <property type="entry name" value="ABC_DR_subfamily_A"/>
    <property type="match status" value="1"/>
</dbReference>
<accession>Q1K1K9</accession>
<keyword evidence="2" id="KW-0067">ATP-binding</keyword>
<dbReference type="Proteomes" id="UP000005695">
    <property type="component" value="Unassembled WGS sequence"/>
</dbReference>
<evidence type="ECO:0000259" key="3">
    <source>
        <dbReference type="PROSITE" id="PS50893"/>
    </source>
</evidence>
<dbReference type="PROSITE" id="PS50893">
    <property type="entry name" value="ABC_TRANSPORTER_2"/>
    <property type="match status" value="2"/>
</dbReference>
<dbReference type="AlphaFoldDB" id="Q1K1K9"/>
<reference evidence="4" key="2">
    <citation type="submission" date="2006-05" db="EMBL/GenBank/DDBJ databases">
        <title>Sequencing of the draft genome and assembly of Desulfuromonas acetoxidans DSM 684.</title>
        <authorList>
            <consortium name="US DOE Joint Genome Institute (JGI-PGF)"/>
            <person name="Copeland A."/>
            <person name="Lucas S."/>
            <person name="Lapidus A."/>
            <person name="Barry K."/>
            <person name="Detter J.C."/>
            <person name="Glavina del Rio T."/>
            <person name="Hammon N."/>
            <person name="Israni S."/>
            <person name="Dalin E."/>
            <person name="Tice H."/>
            <person name="Bruce D."/>
            <person name="Pitluck S."/>
            <person name="Richardson P."/>
        </authorList>
    </citation>
    <scope>NUCLEOTIDE SEQUENCE [LARGE SCALE GENOMIC DNA]</scope>
    <source>
        <strain evidence="4">DSM 684</strain>
    </source>
</reference>
<evidence type="ECO:0000256" key="2">
    <source>
        <dbReference type="ARBA" id="ARBA00022840"/>
    </source>
</evidence>
<feature type="domain" description="ABC transporter" evidence="3">
    <location>
        <begin position="7"/>
        <end position="236"/>
    </location>
</feature>
<dbReference type="OrthoDB" id="9805130at2"/>
<dbReference type="RefSeq" id="WP_005998993.1">
    <property type="nucleotide sequence ID" value="NZ_AAEW02000005.1"/>
</dbReference>
<evidence type="ECO:0000313" key="5">
    <source>
        <dbReference type="Proteomes" id="UP000005695"/>
    </source>
</evidence>
<dbReference type="InterPro" id="IPR017871">
    <property type="entry name" value="ABC_transporter-like_CS"/>
</dbReference>
<gene>
    <name evidence="4" type="ORF">Dace_1843</name>
</gene>
<dbReference type="PANTHER" id="PTHR43038">
    <property type="entry name" value="ATP-BINDING CASSETTE, SUB-FAMILY H, MEMBER 1"/>
    <property type="match status" value="1"/>
</dbReference>
<evidence type="ECO:0000313" key="4">
    <source>
        <dbReference type="EMBL" id="EAT16379.1"/>
    </source>
</evidence>
<dbReference type="Gene3D" id="3.40.50.300">
    <property type="entry name" value="P-loop containing nucleotide triphosphate hydrolases"/>
    <property type="match status" value="2"/>
</dbReference>
<dbReference type="InterPro" id="IPR003439">
    <property type="entry name" value="ABC_transporter-like_ATP-bd"/>
</dbReference>
<dbReference type="SMART" id="SM00382">
    <property type="entry name" value="AAA"/>
    <property type="match status" value="2"/>
</dbReference>
<proteinExistence type="predicted"/>
<organism evidence="4 5">
    <name type="scientific">Desulfuromonas acetoxidans (strain DSM 684 / 11070)</name>
    <dbReference type="NCBI Taxonomy" id="281689"/>
    <lineage>
        <taxon>Bacteria</taxon>
        <taxon>Pseudomonadati</taxon>
        <taxon>Thermodesulfobacteriota</taxon>
        <taxon>Desulfuromonadia</taxon>
        <taxon>Desulfuromonadales</taxon>
        <taxon>Desulfuromonadaceae</taxon>
        <taxon>Desulfuromonas</taxon>
    </lineage>
</organism>